<dbReference type="Pfam" id="PF17919">
    <property type="entry name" value="RT_RNaseH_2"/>
    <property type="match status" value="1"/>
</dbReference>
<dbReference type="Proteomes" id="UP000257109">
    <property type="component" value="Unassembled WGS sequence"/>
</dbReference>
<dbReference type="InterPro" id="IPR043128">
    <property type="entry name" value="Rev_trsase/Diguanyl_cyclase"/>
</dbReference>
<dbReference type="Gene3D" id="3.30.70.270">
    <property type="match status" value="2"/>
</dbReference>
<dbReference type="SUPFAM" id="SSF56672">
    <property type="entry name" value="DNA/RNA polymerases"/>
    <property type="match status" value="1"/>
</dbReference>
<dbReference type="Pfam" id="PF00078">
    <property type="entry name" value="RVT_1"/>
    <property type="match status" value="1"/>
</dbReference>
<dbReference type="InterPro" id="IPR041577">
    <property type="entry name" value="RT_RNaseH_2"/>
</dbReference>
<feature type="domain" description="Reverse transcriptase" evidence="1">
    <location>
        <begin position="6"/>
        <end position="106"/>
    </location>
</feature>
<dbReference type="CDD" id="cd01647">
    <property type="entry name" value="RT_LTR"/>
    <property type="match status" value="1"/>
</dbReference>
<evidence type="ECO:0000313" key="4">
    <source>
        <dbReference type="Proteomes" id="UP000257109"/>
    </source>
</evidence>
<dbReference type="AlphaFoldDB" id="A0A371HPG3"/>
<dbReference type="OrthoDB" id="101614at2759"/>
<evidence type="ECO:0000259" key="1">
    <source>
        <dbReference type="Pfam" id="PF00078"/>
    </source>
</evidence>
<dbReference type="PANTHER" id="PTHR24559">
    <property type="entry name" value="TRANSPOSON TY3-I GAG-POL POLYPROTEIN"/>
    <property type="match status" value="1"/>
</dbReference>
<feature type="non-terminal residue" evidence="3">
    <location>
        <position position="1"/>
    </location>
</feature>
<proteinExistence type="predicted"/>
<evidence type="ECO:0000313" key="3">
    <source>
        <dbReference type="EMBL" id="RDY04691.1"/>
    </source>
</evidence>
<name>A0A371HPG3_MUCPR</name>
<reference evidence="3" key="1">
    <citation type="submission" date="2018-05" db="EMBL/GenBank/DDBJ databases">
        <title>Draft genome of Mucuna pruriens seed.</title>
        <authorList>
            <person name="Nnadi N.E."/>
            <person name="Vos R."/>
            <person name="Hasami M.H."/>
            <person name="Devisetty U.K."/>
            <person name="Aguiy J.C."/>
        </authorList>
    </citation>
    <scope>NUCLEOTIDE SEQUENCE [LARGE SCALE GENOMIC DNA]</scope>
    <source>
        <strain evidence="3">JCA_2017</strain>
    </source>
</reference>
<feature type="domain" description="Reverse transcriptase/retrotransposon-derived protein RNase H-like" evidence="2">
    <location>
        <begin position="152"/>
        <end position="205"/>
    </location>
</feature>
<dbReference type="EMBL" id="QJKJ01002033">
    <property type="protein sequence ID" value="RDY04691.1"/>
    <property type="molecule type" value="Genomic_DNA"/>
</dbReference>
<protein>
    <submittedName>
        <fullName evidence="3">Retrovirus-related Pol polyprotein from transposon 17.6</fullName>
    </submittedName>
</protein>
<dbReference type="InterPro" id="IPR043502">
    <property type="entry name" value="DNA/RNA_pol_sf"/>
</dbReference>
<evidence type="ECO:0000259" key="2">
    <source>
        <dbReference type="Pfam" id="PF17919"/>
    </source>
</evidence>
<organism evidence="3 4">
    <name type="scientific">Mucuna pruriens</name>
    <name type="common">Velvet bean</name>
    <name type="synonym">Dolichos pruriens</name>
    <dbReference type="NCBI Taxonomy" id="157652"/>
    <lineage>
        <taxon>Eukaryota</taxon>
        <taxon>Viridiplantae</taxon>
        <taxon>Streptophyta</taxon>
        <taxon>Embryophyta</taxon>
        <taxon>Tracheophyta</taxon>
        <taxon>Spermatophyta</taxon>
        <taxon>Magnoliopsida</taxon>
        <taxon>eudicotyledons</taxon>
        <taxon>Gunneridae</taxon>
        <taxon>Pentapetalae</taxon>
        <taxon>rosids</taxon>
        <taxon>fabids</taxon>
        <taxon>Fabales</taxon>
        <taxon>Fabaceae</taxon>
        <taxon>Papilionoideae</taxon>
        <taxon>50 kb inversion clade</taxon>
        <taxon>NPAAA clade</taxon>
        <taxon>indigoferoid/millettioid clade</taxon>
        <taxon>Phaseoleae</taxon>
        <taxon>Mucuna</taxon>
    </lineage>
</organism>
<dbReference type="Gene3D" id="3.10.10.10">
    <property type="entry name" value="HIV Type 1 Reverse Transcriptase, subunit A, domain 1"/>
    <property type="match status" value="1"/>
</dbReference>
<accession>A0A371HPG3</accession>
<gene>
    <name evidence="3" type="primary">pol</name>
    <name evidence="3" type="ORF">CR513_11560</name>
</gene>
<sequence>MDGFFGYNKIKMALEDMEKTTFIIQWGTFCYKVMPFGLKNEALFHDMMHREVEVYVDDMIAKSRADQDHVRDLKKLFERLRKYHLCLNPTKCTFEVKFGKLLGFIISEKGIKVDPDKVRAIIEMKPPQIEKELTTIGAPIFKLLKKNQKKEWNEDCQQAFEKIKDYLREPPVLVPPVDERPLIMYLTVLEESMGCILGQHDESGKRE</sequence>
<comment type="caution">
    <text evidence="3">The sequence shown here is derived from an EMBL/GenBank/DDBJ whole genome shotgun (WGS) entry which is preliminary data.</text>
</comment>
<dbReference type="PANTHER" id="PTHR24559:SF457">
    <property type="entry name" value="RNA-DIRECTED DNA POLYMERASE HOMOLOG"/>
    <property type="match status" value="1"/>
</dbReference>
<keyword evidence="4" id="KW-1185">Reference proteome</keyword>
<dbReference type="InterPro" id="IPR053134">
    <property type="entry name" value="RNA-dir_DNA_polymerase"/>
</dbReference>
<dbReference type="InterPro" id="IPR000477">
    <property type="entry name" value="RT_dom"/>
</dbReference>